<comment type="caution">
    <text evidence="1">The sequence shown here is derived from an EMBL/GenBank/DDBJ whole genome shotgun (WGS) entry which is preliminary data.</text>
</comment>
<dbReference type="Proteomes" id="UP000245697">
    <property type="component" value="Unassembled WGS sequence"/>
</dbReference>
<protein>
    <submittedName>
        <fullName evidence="1">Uncharacterized protein</fullName>
    </submittedName>
</protein>
<dbReference type="RefSeq" id="WP_109601260.1">
    <property type="nucleotide sequence ID" value="NZ_BONA01000077.1"/>
</dbReference>
<evidence type="ECO:0000313" key="2">
    <source>
        <dbReference type="Proteomes" id="UP000245697"/>
    </source>
</evidence>
<name>A0A316FES7_9ACTN</name>
<dbReference type="EMBL" id="QGGR01000024">
    <property type="protein sequence ID" value="PWK36140.1"/>
    <property type="molecule type" value="Genomic_DNA"/>
</dbReference>
<organism evidence="1 2">
    <name type="scientific">Actinoplanes xinjiangensis</name>
    <dbReference type="NCBI Taxonomy" id="512350"/>
    <lineage>
        <taxon>Bacteria</taxon>
        <taxon>Bacillati</taxon>
        <taxon>Actinomycetota</taxon>
        <taxon>Actinomycetes</taxon>
        <taxon>Micromonosporales</taxon>
        <taxon>Micromonosporaceae</taxon>
        <taxon>Actinoplanes</taxon>
    </lineage>
</organism>
<evidence type="ECO:0000313" key="1">
    <source>
        <dbReference type="EMBL" id="PWK36140.1"/>
    </source>
</evidence>
<keyword evidence="2" id="KW-1185">Reference proteome</keyword>
<dbReference type="AlphaFoldDB" id="A0A316FES7"/>
<reference evidence="1 2" key="1">
    <citation type="submission" date="2018-05" db="EMBL/GenBank/DDBJ databases">
        <title>Genomic Encyclopedia of Archaeal and Bacterial Type Strains, Phase II (KMG-II): from individual species to whole genera.</title>
        <authorList>
            <person name="Goeker M."/>
        </authorList>
    </citation>
    <scope>NUCLEOTIDE SEQUENCE [LARGE SCALE GENOMIC DNA]</scope>
    <source>
        <strain evidence="1 2">DSM 45184</strain>
    </source>
</reference>
<proteinExistence type="predicted"/>
<gene>
    <name evidence="1" type="ORF">BC793_124121</name>
</gene>
<accession>A0A316FES7</accession>
<sequence length="84" mass="9189">MTSDPTATNDDSIRDLVNLLLDRAVMVTHALHRLHAFTEIHPDGDPGAHADVEQAIAAMTGVRARLIHNANHLTRLLGTPPVRR</sequence>